<dbReference type="SMART" id="SM01236">
    <property type="entry name" value="Haem_oxygenase_2"/>
    <property type="match status" value="1"/>
</dbReference>
<sequence>MSFYEELVAQTQVERQALLSADLVKVALSGEMTIDLYVAFLTQAYHHVKHTVPLLMRSGSAVPGRYEFYRNAMAEYVDEELGHQEWVLNDIATCGFDKECVRHGRPTLATEAMVAYAYYTIDHVNPLAFLGMVHVLEGTSVTVADEAAQKIRDVTGLPRKAFTYLTSHGALDIEHVKFFEDLVNQVTDEKDQADIVHAAKQFYALYKGVYDSVLNSSALSLAAA</sequence>
<dbReference type="Proteomes" id="UP000005615">
    <property type="component" value="Unassembled WGS sequence"/>
</dbReference>
<name>F3L2W7_9GAMM</name>
<dbReference type="RefSeq" id="WP_009576125.1">
    <property type="nucleotide sequence ID" value="NZ_AEIG01000056.1"/>
</dbReference>
<proteinExistence type="predicted"/>
<protein>
    <submittedName>
        <fullName evidence="1">Long-chain acyl-CoA synthetase</fullName>
    </submittedName>
</protein>
<dbReference type="AlphaFoldDB" id="F3L2W7"/>
<accession>F3L2W7</accession>
<reference evidence="1 2" key="1">
    <citation type="journal article" date="2011" name="J. Bacteriol.">
        <title>Genome sequence of strain IMCC3088, a proteorhodopsin-containing marine bacterium belonging to the OM60/NOR5 clade.</title>
        <authorList>
            <person name="Jang Y."/>
            <person name="Oh H.M."/>
            <person name="Kang I."/>
            <person name="Lee K."/>
            <person name="Yang S.J."/>
            <person name="Cho J.C."/>
        </authorList>
    </citation>
    <scope>NUCLEOTIDE SEQUENCE [LARGE SCALE GENOMIC DNA]</scope>
    <source>
        <strain evidence="1 2">IMCC3088</strain>
    </source>
</reference>
<dbReference type="STRING" id="2518989.IMCC3088_1891"/>
<dbReference type="SUPFAM" id="SSF48613">
    <property type="entry name" value="Heme oxygenase-like"/>
    <property type="match status" value="1"/>
</dbReference>
<evidence type="ECO:0000313" key="1">
    <source>
        <dbReference type="EMBL" id="EGG29318.1"/>
    </source>
</evidence>
<dbReference type="OrthoDB" id="5177824at2"/>
<dbReference type="eggNOG" id="COG5424">
    <property type="taxonomic scope" value="Bacteria"/>
</dbReference>
<dbReference type="Pfam" id="PF14518">
    <property type="entry name" value="Haem_oxygenas_2"/>
    <property type="match status" value="1"/>
</dbReference>
<evidence type="ECO:0000313" key="2">
    <source>
        <dbReference type="Proteomes" id="UP000005615"/>
    </source>
</evidence>
<dbReference type="EMBL" id="AEIG01000056">
    <property type="protein sequence ID" value="EGG29318.1"/>
    <property type="molecule type" value="Genomic_DNA"/>
</dbReference>
<dbReference type="InterPro" id="IPR016084">
    <property type="entry name" value="Haem_Oase-like_multi-hlx"/>
</dbReference>
<dbReference type="Gene3D" id="1.20.910.10">
    <property type="entry name" value="Heme oxygenase-like"/>
    <property type="match status" value="1"/>
</dbReference>
<keyword evidence="2" id="KW-1185">Reference proteome</keyword>
<organism evidence="1 2">
    <name type="scientific">Aequoribacter fuscus</name>
    <dbReference type="NCBI Taxonomy" id="2518989"/>
    <lineage>
        <taxon>Bacteria</taxon>
        <taxon>Pseudomonadati</taxon>
        <taxon>Pseudomonadota</taxon>
        <taxon>Gammaproteobacteria</taxon>
        <taxon>Cellvibrionales</taxon>
        <taxon>Halieaceae</taxon>
        <taxon>Aequoribacter</taxon>
    </lineage>
</organism>
<comment type="caution">
    <text evidence="1">The sequence shown here is derived from an EMBL/GenBank/DDBJ whole genome shotgun (WGS) entry which is preliminary data.</text>
</comment>
<gene>
    <name evidence="1" type="ORF">IMCC3088_1891</name>
</gene>